<proteinExistence type="predicted"/>
<feature type="signal peptide" evidence="1">
    <location>
        <begin position="1"/>
        <end position="22"/>
    </location>
</feature>
<name>A0A7S2TZG7_9EUKA</name>
<dbReference type="EMBL" id="HBHP01030016">
    <property type="protein sequence ID" value="CAD9774505.1"/>
    <property type="molecule type" value="Transcribed_RNA"/>
</dbReference>
<feature type="chain" id="PRO_5030604994" evidence="1">
    <location>
        <begin position="23"/>
        <end position="227"/>
    </location>
</feature>
<sequence length="227" mass="25803">MPASPASLASLVWLCFLPFSLTYEGSNVSNLTTMISSEQHQGCPPLEQVQSPRVASEYNVSLSQGRFYEVYYHDIVERACTCLSKDRHIDHESKSLRDSDRMLCGGGQAQSLWFNITEENYFIPGKNAQFDLVMECPIMNKIHFRNIVLGMGRNDGDDSRGYTWTVEYQCIEKLGVRVYVGFNIYHRDWNPPAADVEAIVGVIRQAGLGRYWDNGCIKPISRNCDWV</sequence>
<reference evidence="2" key="1">
    <citation type="submission" date="2021-01" db="EMBL/GenBank/DDBJ databases">
        <authorList>
            <person name="Corre E."/>
            <person name="Pelletier E."/>
            <person name="Niang G."/>
            <person name="Scheremetjew M."/>
            <person name="Finn R."/>
            <person name="Kale V."/>
            <person name="Holt S."/>
            <person name="Cochrane G."/>
            <person name="Meng A."/>
            <person name="Brown T."/>
            <person name="Cohen L."/>
        </authorList>
    </citation>
    <scope>NUCLEOTIDE SEQUENCE</scope>
    <source>
        <strain evidence="2">CCMP622</strain>
    </source>
</reference>
<protein>
    <submittedName>
        <fullName evidence="2">Uncharacterized protein</fullName>
    </submittedName>
</protein>
<gene>
    <name evidence="2" type="ORF">LSP00402_LOCUS18498</name>
</gene>
<evidence type="ECO:0000256" key="1">
    <source>
        <dbReference type="SAM" id="SignalP"/>
    </source>
</evidence>
<organism evidence="2">
    <name type="scientific">Lotharella oceanica</name>
    <dbReference type="NCBI Taxonomy" id="641309"/>
    <lineage>
        <taxon>Eukaryota</taxon>
        <taxon>Sar</taxon>
        <taxon>Rhizaria</taxon>
        <taxon>Cercozoa</taxon>
        <taxon>Chlorarachniophyceae</taxon>
        <taxon>Lotharella</taxon>
    </lineage>
</organism>
<dbReference type="AlphaFoldDB" id="A0A7S2TZG7"/>
<accession>A0A7S2TZG7</accession>
<keyword evidence="1" id="KW-0732">Signal</keyword>
<evidence type="ECO:0000313" key="2">
    <source>
        <dbReference type="EMBL" id="CAD9774505.1"/>
    </source>
</evidence>